<feature type="domain" description="ABC transmembrane type-1" evidence="7">
    <location>
        <begin position="192"/>
        <end position="387"/>
    </location>
</feature>
<dbReference type="OrthoDB" id="9801163at2"/>
<dbReference type="InterPro" id="IPR035906">
    <property type="entry name" value="MetI-like_sf"/>
</dbReference>
<evidence type="ECO:0000256" key="2">
    <source>
        <dbReference type="ARBA" id="ARBA00022448"/>
    </source>
</evidence>
<accession>A0A5B2TEF9</accession>
<feature type="transmembrane region" description="Helical" evidence="6">
    <location>
        <begin position="59"/>
        <end position="82"/>
    </location>
</feature>
<evidence type="ECO:0000256" key="3">
    <source>
        <dbReference type="ARBA" id="ARBA00022692"/>
    </source>
</evidence>
<comment type="caution">
    <text evidence="8">The sequence shown here is derived from an EMBL/GenBank/DDBJ whole genome shotgun (WGS) entry which is preliminary data.</text>
</comment>
<feature type="transmembrane region" description="Helical" evidence="6">
    <location>
        <begin position="368"/>
        <end position="394"/>
    </location>
</feature>
<feature type="transmembrane region" description="Helical" evidence="6">
    <location>
        <begin position="24"/>
        <end position="47"/>
    </location>
</feature>
<dbReference type="Pfam" id="PF00528">
    <property type="entry name" value="BPD_transp_1"/>
    <property type="match status" value="1"/>
</dbReference>
<dbReference type="InterPro" id="IPR000515">
    <property type="entry name" value="MetI-like"/>
</dbReference>
<dbReference type="RefSeq" id="WP_149813188.1">
    <property type="nucleotide sequence ID" value="NZ_VUKA01000009.1"/>
</dbReference>
<comment type="similarity">
    <text evidence="6">Belongs to the binding-protein-dependent transport system permease family.</text>
</comment>
<keyword evidence="9" id="KW-1185">Reference proteome</keyword>
<dbReference type="GO" id="GO:0031460">
    <property type="term" value="P:glycine betaine transport"/>
    <property type="evidence" value="ECO:0007669"/>
    <property type="project" value="TreeGrafter"/>
</dbReference>
<protein>
    <submittedName>
        <fullName evidence="8">ABC transporter permease subunit</fullName>
    </submittedName>
</protein>
<keyword evidence="2 6" id="KW-0813">Transport</keyword>
<feature type="transmembrane region" description="Helical" evidence="6">
    <location>
        <begin position="193"/>
        <end position="218"/>
    </location>
</feature>
<feature type="transmembrane region" description="Helical" evidence="6">
    <location>
        <begin position="230"/>
        <end position="257"/>
    </location>
</feature>
<keyword evidence="3 6" id="KW-0812">Transmembrane</keyword>
<dbReference type="PANTHER" id="PTHR30177:SF30">
    <property type="entry name" value="GLYCINE BETAINE UPTAKE SYSTEM PERMEASE PROTEIN YEHY"/>
    <property type="match status" value="1"/>
</dbReference>
<dbReference type="Gene3D" id="1.10.3720.10">
    <property type="entry name" value="MetI-like"/>
    <property type="match status" value="1"/>
</dbReference>
<dbReference type="EMBL" id="VUKA01000009">
    <property type="protein sequence ID" value="KAA2212268.1"/>
    <property type="molecule type" value="Genomic_DNA"/>
</dbReference>
<reference evidence="8 9" key="1">
    <citation type="journal article" date="2015" name="Int. J. Syst. Evol. Microbiol.">
        <title>Roseomonas oryzae sp. nov., isolated from paddy rhizosphere soil.</title>
        <authorList>
            <person name="Ramaprasad E.V."/>
            <person name="Sasikala Ch."/>
            <person name="Ramana Ch.V."/>
        </authorList>
    </citation>
    <scope>NUCLEOTIDE SEQUENCE [LARGE SCALE GENOMIC DNA]</scope>
    <source>
        <strain evidence="8 9">KCTC 42542</strain>
    </source>
</reference>
<evidence type="ECO:0000256" key="4">
    <source>
        <dbReference type="ARBA" id="ARBA00022989"/>
    </source>
</evidence>
<evidence type="ECO:0000256" key="5">
    <source>
        <dbReference type="ARBA" id="ARBA00023136"/>
    </source>
</evidence>
<evidence type="ECO:0000259" key="7">
    <source>
        <dbReference type="PROSITE" id="PS50928"/>
    </source>
</evidence>
<evidence type="ECO:0000313" key="9">
    <source>
        <dbReference type="Proteomes" id="UP000322110"/>
    </source>
</evidence>
<proteinExistence type="inferred from homology"/>
<feature type="transmembrane region" description="Helical" evidence="6">
    <location>
        <begin position="322"/>
        <end position="348"/>
    </location>
</feature>
<dbReference type="AlphaFoldDB" id="A0A5B2TEF9"/>
<comment type="subcellular location">
    <subcellularLocation>
        <location evidence="1 6">Cell membrane</location>
        <topology evidence="1 6">Multi-pass membrane protein</topology>
    </subcellularLocation>
</comment>
<feature type="transmembrane region" description="Helical" evidence="6">
    <location>
        <begin position="155"/>
        <end position="173"/>
    </location>
</feature>
<dbReference type="GO" id="GO:0055085">
    <property type="term" value="P:transmembrane transport"/>
    <property type="evidence" value="ECO:0007669"/>
    <property type="project" value="InterPro"/>
</dbReference>
<name>A0A5B2TEF9_9PROT</name>
<feature type="transmembrane region" description="Helical" evidence="6">
    <location>
        <begin position="124"/>
        <end position="143"/>
    </location>
</feature>
<dbReference type="InterPro" id="IPR051204">
    <property type="entry name" value="ABC_transp_perm/SBD"/>
</dbReference>
<sequence>MEPQPVAVLHATERREASAAPREATAVAVLTALAALAPFLLGFLSVAPNRLLSPRLVPLPVTTATTLCLGLFLVACLAVMLLARRAPLLNWAEAAAALALCSLVAVIGLAAREALQGASPVARAAPAAGLWVAMLLLALAAGCCAAGRSGTPRNFMALSVLGLAVLWAAGALADLSLAREAMARGGEIRLAFWQHLALAGGALFLALAVALPLSLLALRRSRVEALLMAVANGFQVIPSIALFGLLMGPLAALAAWAPALRGWGIGGIGPAPAVLGISTYLLLPLASAFLAGLRVASPAVIDAARGQGLTEGAILRQLRLPLGLGVMAGGVRVAAVQAIGLATLAALIGGGGLGALVFQGIGQLATDLILLGVLPVVALSLLADGGCAALQAALERRR</sequence>
<feature type="transmembrane region" description="Helical" evidence="6">
    <location>
        <begin position="94"/>
        <end position="112"/>
    </location>
</feature>
<dbReference type="PANTHER" id="PTHR30177">
    <property type="entry name" value="GLYCINE BETAINE/L-PROLINE TRANSPORT SYSTEM PERMEASE PROTEIN PROW"/>
    <property type="match status" value="1"/>
</dbReference>
<gene>
    <name evidence="8" type="ORF">F0Q34_15700</name>
</gene>
<dbReference type="PROSITE" id="PS50928">
    <property type="entry name" value="ABC_TM1"/>
    <property type="match status" value="1"/>
</dbReference>
<keyword evidence="5 6" id="KW-0472">Membrane</keyword>
<evidence type="ECO:0000256" key="6">
    <source>
        <dbReference type="RuleBase" id="RU363032"/>
    </source>
</evidence>
<evidence type="ECO:0000313" key="8">
    <source>
        <dbReference type="EMBL" id="KAA2212268.1"/>
    </source>
</evidence>
<dbReference type="Proteomes" id="UP000322110">
    <property type="component" value="Unassembled WGS sequence"/>
</dbReference>
<evidence type="ECO:0000256" key="1">
    <source>
        <dbReference type="ARBA" id="ARBA00004651"/>
    </source>
</evidence>
<dbReference type="SUPFAM" id="SSF161098">
    <property type="entry name" value="MetI-like"/>
    <property type="match status" value="1"/>
</dbReference>
<keyword evidence="4 6" id="KW-1133">Transmembrane helix</keyword>
<organism evidence="8 9">
    <name type="scientific">Teichococcus oryzae</name>
    <dbReference type="NCBI Taxonomy" id="1608942"/>
    <lineage>
        <taxon>Bacteria</taxon>
        <taxon>Pseudomonadati</taxon>
        <taxon>Pseudomonadota</taxon>
        <taxon>Alphaproteobacteria</taxon>
        <taxon>Acetobacterales</taxon>
        <taxon>Roseomonadaceae</taxon>
        <taxon>Roseomonas</taxon>
    </lineage>
</organism>
<dbReference type="GO" id="GO:0005886">
    <property type="term" value="C:plasma membrane"/>
    <property type="evidence" value="ECO:0007669"/>
    <property type="project" value="UniProtKB-SubCell"/>
</dbReference>